<feature type="compositionally biased region" description="Basic and acidic residues" evidence="1">
    <location>
        <begin position="39"/>
        <end position="64"/>
    </location>
</feature>
<comment type="caution">
    <text evidence="2">The sequence shown here is derived from an EMBL/GenBank/DDBJ whole genome shotgun (WGS) entry which is preliminary data.</text>
</comment>
<dbReference type="Proteomes" id="UP000749559">
    <property type="component" value="Unassembled WGS sequence"/>
</dbReference>
<feature type="region of interest" description="Disordered" evidence="1">
    <location>
        <begin position="159"/>
        <end position="256"/>
    </location>
</feature>
<reference evidence="2" key="1">
    <citation type="submission" date="2022-03" db="EMBL/GenBank/DDBJ databases">
        <authorList>
            <person name="Martin C."/>
        </authorList>
    </citation>
    <scope>NUCLEOTIDE SEQUENCE</scope>
</reference>
<feature type="compositionally biased region" description="Basic and acidic residues" evidence="1">
    <location>
        <begin position="174"/>
        <end position="192"/>
    </location>
</feature>
<feature type="compositionally biased region" description="Basic and acidic residues" evidence="1">
    <location>
        <begin position="88"/>
        <end position="116"/>
    </location>
</feature>
<dbReference type="EMBL" id="CAIIXF020000012">
    <property type="protein sequence ID" value="CAH1801713.1"/>
    <property type="molecule type" value="Genomic_DNA"/>
</dbReference>
<evidence type="ECO:0000256" key="1">
    <source>
        <dbReference type="SAM" id="MobiDB-lite"/>
    </source>
</evidence>
<feature type="compositionally biased region" description="Basic and acidic residues" evidence="1">
    <location>
        <begin position="71"/>
        <end position="80"/>
    </location>
</feature>
<protein>
    <submittedName>
        <fullName evidence="2">Uncharacterized protein</fullName>
    </submittedName>
</protein>
<dbReference type="AlphaFoldDB" id="A0A8J1TLR5"/>
<feature type="compositionally biased region" description="Basic residues" evidence="1">
    <location>
        <begin position="28"/>
        <end position="38"/>
    </location>
</feature>
<sequence>MASILSPERPKINGKYHIPYAKEDSIKKTGKPVIKQRKSKTDAETQPEKKSKDKMKPENDDNVTKNDVIQNDDKQPEKVKKNIGNTNGKDEMESKEEMEIRIPKADDNVSHQNTKDDTDLKFEVVKESKQIDLEDNICEEPKEVNLNDVNNAKIESAVSGQTLNQTLNQSNTDHTSKKDVNENKLVEPDENQHAIVAAPQMTHTIKPLKGSKSEYELKQDRNQSPAENESSSNIAPWNESTTSKSESDNLSMPGTLLTPLKIRKSSVKLSSLEEGQPLSRLTTPILDDFTGESLPTSRNGSFSGEKFGMVKPVFSRKFSGKSTLQTYGLLKNG</sequence>
<feature type="compositionally biased region" description="Polar residues" evidence="1">
    <location>
        <begin position="222"/>
        <end position="252"/>
    </location>
</feature>
<proteinExistence type="predicted"/>
<accession>A0A8J1TLR5</accession>
<feature type="region of interest" description="Disordered" evidence="1">
    <location>
        <begin position="1"/>
        <end position="116"/>
    </location>
</feature>
<organism evidence="2 3">
    <name type="scientific">Owenia fusiformis</name>
    <name type="common">Polychaete worm</name>
    <dbReference type="NCBI Taxonomy" id="6347"/>
    <lineage>
        <taxon>Eukaryota</taxon>
        <taxon>Metazoa</taxon>
        <taxon>Spiralia</taxon>
        <taxon>Lophotrochozoa</taxon>
        <taxon>Annelida</taxon>
        <taxon>Polychaeta</taxon>
        <taxon>Sedentaria</taxon>
        <taxon>Canalipalpata</taxon>
        <taxon>Sabellida</taxon>
        <taxon>Oweniida</taxon>
        <taxon>Oweniidae</taxon>
        <taxon>Owenia</taxon>
    </lineage>
</organism>
<keyword evidence="3" id="KW-1185">Reference proteome</keyword>
<gene>
    <name evidence="2" type="ORF">OFUS_LOCUS25478</name>
</gene>
<feature type="compositionally biased region" description="Polar residues" evidence="1">
    <location>
        <begin position="159"/>
        <end position="173"/>
    </location>
</feature>
<evidence type="ECO:0000313" key="3">
    <source>
        <dbReference type="Proteomes" id="UP000749559"/>
    </source>
</evidence>
<feature type="compositionally biased region" description="Basic and acidic residues" evidence="1">
    <location>
        <begin position="211"/>
        <end position="221"/>
    </location>
</feature>
<evidence type="ECO:0000313" key="2">
    <source>
        <dbReference type="EMBL" id="CAH1801713.1"/>
    </source>
</evidence>
<name>A0A8J1TLR5_OWEFU</name>